<evidence type="ECO:0000256" key="1">
    <source>
        <dbReference type="ARBA" id="ARBA00004141"/>
    </source>
</evidence>
<dbReference type="GO" id="GO:0000329">
    <property type="term" value="C:fungal-type vacuole membrane"/>
    <property type="evidence" value="ECO:0007669"/>
    <property type="project" value="TreeGrafter"/>
</dbReference>
<dbReference type="Pfam" id="PF00892">
    <property type="entry name" value="EamA"/>
    <property type="match status" value="1"/>
</dbReference>
<evidence type="ECO:0000313" key="8">
    <source>
        <dbReference type="Proteomes" id="UP000217199"/>
    </source>
</evidence>
<feature type="transmembrane region" description="Helical" evidence="5">
    <location>
        <begin position="30"/>
        <end position="48"/>
    </location>
</feature>
<feature type="transmembrane region" description="Helical" evidence="5">
    <location>
        <begin position="305"/>
        <end position="326"/>
    </location>
</feature>
<feature type="transmembrane region" description="Helical" evidence="5">
    <location>
        <begin position="60"/>
        <end position="79"/>
    </location>
</feature>
<evidence type="ECO:0000313" key="7">
    <source>
        <dbReference type="EMBL" id="PAV22196.1"/>
    </source>
</evidence>
<dbReference type="EMBL" id="NBII01000002">
    <property type="protein sequence ID" value="PAV22196.1"/>
    <property type="molecule type" value="Genomic_DNA"/>
</dbReference>
<dbReference type="SUPFAM" id="SSF103481">
    <property type="entry name" value="Multidrug resistance efflux transporter EmrE"/>
    <property type="match status" value="1"/>
</dbReference>
<comment type="caution">
    <text evidence="7">The sequence shown here is derived from an EMBL/GenBank/DDBJ whole genome shotgun (WGS) entry which is preliminary data.</text>
</comment>
<feature type="transmembrane region" description="Helical" evidence="5">
    <location>
        <begin position="164"/>
        <end position="183"/>
    </location>
</feature>
<dbReference type="STRING" id="2282107.A0A286URG9"/>
<evidence type="ECO:0000256" key="4">
    <source>
        <dbReference type="ARBA" id="ARBA00023136"/>
    </source>
</evidence>
<feature type="transmembrane region" description="Helical" evidence="5">
    <location>
        <begin position="234"/>
        <end position="257"/>
    </location>
</feature>
<dbReference type="PANTHER" id="PTHR23051">
    <property type="entry name" value="SOLUTE CARRIER FAMILY 35, MEMBER F5"/>
    <property type="match status" value="1"/>
</dbReference>
<sequence>MESDPCNGRRDNYHEMNNVQSSVLSRRVQGVILLLVVVVLWTLGNFITQDLFKDGYEKPFLVTYLNTSSFAFYLLPWLLRTFVLRTAEHENNRRGYEAVASVETLEAPTSTLISSFRSPSTNSEEIRPPETLDPLTTEETARLASIFCLFWFIANWSVNASLQFTSVASATVLSSTSGFFTLLVGRVFKVETLTVAKILGVVSSFIGVVLVSLSDSASNTHEGPVDGRSMKVSSVLGDGLALLSAAFYALYVILLKVKIKEENRIDMQLFFGFVGLFNVLLLWPIGIILHITGVETLASPPSRSAWIAVLINMCITLLSDYIYVLAMLKTTPLLVTVGLSLTIPLAIFGDYILAKPATFQALLGALLVLGAFVLVGMDKSRNVSQDKEQEEDIEINIRRVTMYETSA</sequence>
<keyword evidence="2 5" id="KW-0812">Transmembrane</keyword>
<dbReference type="InParanoid" id="A0A286URG9"/>
<dbReference type="FunCoup" id="A0A286URG9">
    <property type="interactions" value="112"/>
</dbReference>
<evidence type="ECO:0000256" key="2">
    <source>
        <dbReference type="ARBA" id="ARBA00022692"/>
    </source>
</evidence>
<keyword evidence="8" id="KW-1185">Reference proteome</keyword>
<dbReference type="Proteomes" id="UP000217199">
    <property type="component" value="Unassembled WGS sequence"/>
</dbReference>
<feature type="transmembrane region" description="Helical" evidence="5">
    <location>
        <begin position="269"/>
        <end position="293"/>
    </location>
</feature>
<feature type="transmembrane region" description="Helical" evidence="5">
    <location>
        <begin position="359"/>
        <end position="377"/>
    </location>
</feature>
<reference evidence="7 8" key="1">
    <citation type="journal article" date="2017" name="Mol. Ecol.">
        <title>Comparative and population genomic landscape of Phellinus noxius: A hypervariable fungus causing root rot in trees.</title>
        <authorList>
            <person name="Chung C.L."/>
            <person name="Lee T.J."/>
            <person name="Akiba M."/>
            <person name="Lee H.H."/>
            <person name="Kuo T.H."/>
            <person name="Liu D."/>
            <person name="Ke H.M."/>
            <person name="Yokoi T."/>
            <person name="Roa M.B."/>
            <person name="Lu M.J."/>
            <person name="Chang Y.Y."/>
            <person name="Ann P.J."/>
            <person name="Tsai J.N."/>
            <person name="Chen C.Y."/>
            <person name="Tzean S.S."/>
            <person name="Ota Y."/>
            <person name="Hattori T."/>
            <person name="Sahashi N."/>
            <person name="Liou R.F."/>
            <person name="Kikuchi T."/>
            <person name="Tsai I.J."/>
        </authorList>
    </citation>
    <scope>NUCLEOTIDE SEQUENCE [LARGE SCALE GENOMIC DNA]</scope>
    <source>
        <strain evidence="7 8">FFPRI411160</strain>
    </source>
</reference>
<keyword evidence="3 5" id="KW-1133">Transmembrane helix</keyword>
<organism evidence="7 8">
    <name type="scientific">Pyrrhoderma noxium</name>
    <dbReference type="NCBI Taxonomy" id="2282107"/>
    <lineage>
        <taxon>Eukaryota</taxon>
        <taxon>Fungi</taxon>
        <taxon>Dikarya</taxon>
        <taxon>Basidiomycota</taxon>
        <taxon>Agaricomycotina</taxon>
        <taxon>Agaricomycetes</taxon>
        <taxon>Hymenochaetales</taxon>
        <taxon>Hymenochaetaceae</taxon>
        <taxon>Pyrrhoderma</taxon>
    </lineage>
</organism>
<feature type="transmembrane region" description="Helical" evidence="5">
    <location>
        <begin position="195"/>
        <end position="214"/>
    </location>
</feature>
<dbReference type="OrthoDB" id="1436450at2759"/>
<gene>
    <name evidence="7" type="ORF">PNOK_0215300</name>
</gene>
<protein>
    <submittedName>
        <fullName evidence="7">Vacuolar membrane</fullName>
    </submittedName>
</protein>
<proteinExistence type="predicted"/>
<keyword evidence="4 5" id="KW-0472">Membrane</keyword>
<accession>A0A286URG9</accession>
<dbReference type="InterPro" id="IPR000620">
    <property type="entry name" value="EamA_dom"/>
</dbReference>
<feature type="transmembrane region" description="Helical" evidence="5">
    <location>
        <begin position="140"/>
        <end position="158"/>
    </location>
</feature>
<dbReference type="InterPro" id="IPR037185">
    <property type="entry name" value="EmrE-like"/>
</dbReference>
<feature type="domain" description="EamA" evidence="6">
    <location>
        <begin position="146"/>
        <end position="212"/>
    </location>
</feature>
<evidence type="ECO:0000259" key="6">
    <source>
        <dbReference type="Pfam" id="PF00892"/>
    </source>
</evidence>
<name>A0A286URG9_9AGAM</name>
<evidence type="ECO:0000256" key="5">
    <source>
        <dbReference type="SAM" id="Phobius"/>
    </source>
</evidence>
<dbReference type="AlphaFoldDB" id="A0A286URG9"/>
<evidence type="ECO:0000256" key="3">
    <source>
        <dbReference type="ARBA" id="ARBA00022989"/>
    </source>
</evidence>
<feature type="transmembrane region" description="Helical" evidence="5">
    <location>
        <begin position="333"/>
        <end position="353"/>
    </location>
</feature>
<comment type="subcellular location">
    <subcellularLocation>
        <location evidence="1">Membrane</location>
        <topology evidence="1">Multi-pass membrane protein</topology>
    </subcellularLocation>
</comment>
<dbReference type="PANTHER" id="PTHR23051:SF0">
    <property type="entry name" value="SOLUTE CARRIER FAMILY 35 MEMBER F5"/>
    <property type="match status" value="1"/>
</dbReference>